<dbReference type="Pfam" id="PF00640">
    <property type="entry name" value="PID"/>
    <property type="match status" value="1"/>
</dbReference>
<sequence length="482" mass="52554">MMRNNGLLKWSLHKNKNGSNNGKNWIHPPDSLTNGHIAYLVKFLGVTEAEQPKGIDVVKDCIRKLKLDEEIRRAEGGKTPKAEVTISIDGVAVQEPKGKKVLHQFPLHQISYCADDKAEKKFFSFIAKDGEVHRCFVFSSEKLAEEITLTIGQAFDLAYRRFLESSGREMELKRELMVLQKRIAELENENSELRAKLGSSSCNSDGKSITSSTSSSQDNVAADMLICPPVPPRGPTNNVANDIFADFTKTANEIEKKAQESKHVEGILFENETDTKPRGAPDGIEAPPRISPPPKGKKTENLHVNGNGNTNGSSTDIFGSDPFFTSPDPFGMPNFSKSNGNVNGSVAANNTANNAFSNGFSTQMNGLSNPSPFANNTSALNGMNNSFNINDMNSGSVSSSSNNSPKNYSNLTGLFAGEGSAGNFTFQNNLNNAFNVKAQPQNIDNALQILDKKIEEMKLGFSRGIHNDDFPLESLDPLRQTS</sequence>
<feature type="region of interest" description="Disordered" evidence="5">
    <location>
        <begin position="269"/>
        <end position="332"/>
    </location>
</feature>
<dbReference type="GO" id="GO:0005737">
    <property type="term" value="C:cytoplasm"/>
    <property type="evidence" value="ECO:0007669"/>
    <property type="project" value="UniProtKB-SubCell"/>
</dbReference>
<dbReference type="PROSITE" id="PS01179">
    <property type="entry name" value="PID"/>
    <property type="match status" value="1"/>
</dbReference>
<dbReference type="GO" id="GO:0043277">
    <property type="term" value="P:apoptotic cell clearance"/>
    <property type="evidence" value="ECO:0007669"/>
    <property type="project" value="UniProtKB-ARBA"/>
</dbReference>
<comment type="caution">
    <text evidence="7">The sequence shown here is derived from an EMBL/GenBank/DDBJ whole genome shotgun (WGS) entry which is preliminary data.</text>
</comment>
<evidence type="ECO:0000256" key="1">
    <source>
        <dbReference type="ARBA" id="ARBA00004496"/>
    </source>
</evidence>
<dbReference type="InterPro" id="IPR051133">
    <property type="entry name" value="Adapter_Engulfment-Domain"/>
</dbReference>
<dbReference type="PANTHER" id="PTHR11232">
    <property type="entry name" value="PHOSPHOTYROSINE INTERACTION DOMAIN-CONTAINING FAMILY MEMBER"/>
    <property type="match status" value="1"/>
</dbReference>
<evidence type="ECO:0000256" key="4">
    <source>
        <dbReference type="ARBA" id="ARBA00060944"/>
    </source>
</evidence>
<gene>
    <name evidence="7" type="ORF">Ocin01_08129</name>
</gene>
<dbReference type="InterPro" id="IPR011993">
    <property type="entry name" value="PH-like_dom_sf"/>
</dbReference>
<comment type="similarity">
    <text evidence="4">Belongs to the ced-6 family.</text>
</comment>
<feature type="region of interest" description="Disordered" evidence="5">
    <location>
        <begin position="194"/>
        <end position="218"/>
    </location>
</feature>
<accession>A0A1D2MZV5</accession>
<evidence type="ECO:0000259" key="6">
    <source>
        <dbReference type="PROSITE" id="PS01179"/>
    </source>
</evidence>
<evidence type="ECO:0000313" key="8">
    <source>
        <dbReference type="Proteomes" id="UP000094527"/>
    </source>
</evidence>
<protein>
    <submittedName>
        <fullName evidence="7">PTB domain-containing engulfment adapter protein 1</fullName>
    </submittedName>
</protein>
<dbReference type="InterPro" id="IPR006020">
    <property type="entry name" value="PTB/PI_dom"/>
</dbReference>
<evidence type="ECO:0000256" key="2">
    <source>
        <dbReference type="ARBA" id="ARBA00022490"/>
    </source>
</evidence>
<proteinExistence type="inferred from homology"/>
<dbReference type="EMBL" id="LJIJ01000343">
    <property type="protein sequence ID" value="ODM98552.1"/>
    <property type="molecule type" value="Genomic_DNA"/>
</dbReference>
<keyword evidence="3" id="KW-0581">Phagocytosis</keyword>
<comment type="subcellular location">
    <subcellularLocation>
        <location evidence="1">Cytoplasm</location>
    </subcellularLocation>
</comment>
<dbReference type="FunFam" id="2.30.29.30:FF:000118">
    <property type="entry name" value="GULP PTB domain containing engulfment adaptor 1"/>
    <property type="match status" value="1"/>
</dbReference>
<feature type="domain" description="PID" evidence="6">
    <location>
        <begin position="37"/>
        <end position="169"/>
    </location>
</feature>
<feature type="compositionally biased region" description="Low complexity" evidence="5">
    <location>
        <begin position="305"/>
        <end position="315"/>
    </location>
</feature>
<dbReference type="SMART" id="SM00462">
    <property type="entry name" value="PTB"/>
    <property type="match status" value="1"/>
</dbReference>
<name>A0A1D2MZV5_ORCCI</name>
<dbReference type="OrthoDB" id="10057585at2759"/>
<reference evidence="7 8" key="1">
    <citation type="journal article" date="2016" name="Genome Biol. Evol.">
        <title>Gene Family Evolution Reflects Adaptation to Soil Environmental Stressors in the Genome of the Collembolan Orchesella cincta.</title>
        <authorList>
            <person name="Faddeeva-Vakhrusheva A."/>
            <person name="Derks M.F."/>
            <person name="Anvar S.Y."/>
            <person name="Agamennone V."/>
            <person name="Suring W."/>
            <person name="Smit S."/>
            <person name="van Straalen N.M."/>
            <person name="Roelofs D."/>
        </authorList>
    </citation>
    <scope>NUCLEOTIDE SEQUENCE [LARGE SCALE GENOMIC DNA]</scope>
    <source>
        <tissue evidence="7">Mixed pool</tissue>
    </source>
</reference>
<evidence type="ECO:0000256" key="5">
    <source>
        <dbReference type="SAM" id="MobiDB-lite"/>
    </source>
</evidence>
<dbReference type="SUPFAM" id="SSF50729">
    <property type="entry name" value="PH domain-like"/>
    <property type="match status" value="1"/>
</dbReference>
<dbReference type="PANTHER" id="PTHR11232:SF77">
    <property type="entry name" value="GULP PTB DOMAIN CONTAINING ENGULFMENT ADAPTOR 1"/>
    <property type="match status" value="1"/>
</dbReference>
<dbReference type="CDD" id="cd01273">
    <property type="entry name" value="PTB_CED-6"/>
    <property type="match status" value="1"/>
</dbReference>
<evidence type="ECO:0000313" key="7">
    <source>
        <dbReference type="EMBL" id="ODM98552.1"/>
    </source>
</evidence>
<keyword evidence="8" id="KW-1185">Reference proteome</keyword>
<dbReference type="Gene3D" id="2.30.29.30">
    <property type="entry name" value="Pleckstrin-homology domain (PH domain)/Phosphotyrosine-binding domain (PTB)"/>
    <property type="match status" value="1"/>
</dbReference>
<organism evidence="7 8">
    <name type="scientific">Orchesella cincta</name>
    <name type="common">Springtail</name>
    <name type="synonym">Podura cincta</name>
    <dbReference type="NCBI Taxonomy" id="48709"/>
    <lineage>
        <taxon>Eukaryota</taxon>
        <taxon>Metazoa</taxon>
        <taxon>Ecdysozoa</taxon>
        <taxon>Arthropoda</taxon>
        <taxon>Hexapoda</taxon>
        <taxon>Collembola</taxon>
        <taxon>Entomobryomorpha</taxon>
        <taxon>Entomobryoidea</taxon>
        <taxon>Orchesellidae</taxon>
        <taxon>Orchesellinae</taxon>
        <taxon>Orchesella</taxon>
    </lineage>
</organism>
<dbReference type="Proteomes" id="UP000094527">
    <property type="component" value="Unassembled WGS sequence"/>
</dbReference>
<evidence type="ECO:0000256" key="3">
    <source>
        <dbReference type="ARBA" id="ARBA00022907"/>
    </source>
</evidence>
<feature type="compositionally biased region" description="Polar residues" evidence="5">
    <location>
        <begin position="198"/>
        <end position="207"/>
    </location>
</feature>
<keyword evidence="2" id="KW-0963">Cytoplasm</keyword>
<dbReference type="OMA" id="HCHESNK"/>
<dbReference type="AlphaFoldDB" id="A0A1D2MZV5"/>
<dbReference type="STRING" id="48709.A0A1D2MZV5"/>